<gene>
    <name evidence="5" type="ORF">CLIB1423_14S02410</name>
</gene>
<evidence type="ECO:0000313" key="6">
    <source>
        <dbReference type="Proteomes" id="UP000837801"/>
    </source>
</evidence>
<dbReference type="Proteomes" id="UP000837801">
    <property type="component" value="Unassembled WGS sequence"/>
</dbReference>
<comment type="caution">
    <text evidence="5">The sequence shown here is derived from an EMBL/GenBank/DDBJ whole genome shotgun (WGS) entry which is preliminary data.</text>
</comment>
<dbReference type="SUPFAM" id="SSF56300">
    <property type="entry name" value="Metallo-dependent phosphatases"/>
    <property type="match status" value="1"/>
</dbReference>
<dbReference type="GO" id="GO:0008081">
    <property type="term" value="F:phosphoric diester hydrolase activity"/>
    <property type="evidence" value="ECO:0007669"/>
    <property type="project" value="TreeGrafter"/>
</dbReference>
<evidence type="ECO:0000256" key="3">
    <source>
        <dbReference type="SAM" id="SignalP"/>
    </source>
</evidence>
<keyword evidence="3" id="KW-0732">Signal</keyword>
<keyword evidence="2" id="KW-0325">Glycoprotein</keyword>
<feature type="chain" id="PRO_5040444443" description="Calcineurin-like phosphoesterase domain-containing protein" evidence="3">
    <location>
        <begin position="19"/>
        <end position="705"/>
    </location>
</feature>
<feature type="signal peptide" evidence="3">
    <location>
        <begin position="1"/>
        <end position="18"/>
    </location>
</feature>
<dbReference type="InterPro" id="IPR041805">
    <property type="entry name" value="ASMase/PPN1_MPP"/>
</dbReference>
<evidence type="ECO:0000256" key="1">
    <source>
        <dbReference type="ARBA" id="ARBA00022801"/>
    </source>
</evidence>
<dbReference type="InterPro" id="IPR004843">
    <property type="entry name" value="Calcineurin-like_PHP"/>
</dbReference>
<keyword evidence="1" id="KW-0378">Hydrolase</keyword>
<dbReference type="PANTHER" id="PTHR10340">
    <property type="entry name" value="SPHINGOMYELIN PHOSPHODIESTERASE"/>
    <property type="match status" value="1"/>
</dbReference>
<dbReference type="PANTHER" id="PTHR10340:SF27">
    <property type="entry name" value="ACL091CP"/>
    <property type="match status" value="1"/>
</dbReference>
<proteinExistence type="predicted"/>
<dbReference type="InterPro" id="IPR029052">
    <property type="entry name" value="Metallo-depent_PP-like"/>
</dbReference>
<keyword evidence="6" id="KW-1185">Reference proteome</keyword>
<evidence type="ECO:0000313" key="5">
    <source>
        <dbReference type="EMBL" id="CAH2354116.1"/>
    </source>
</evidence>
<dbReference type="Pfam" id="PF00149">
    <property type="entry name" value="Metallophos"/>
    <property type="match status" value="1"/>
</dbReference>
<feature type="domain" description="Calcineurin-like phosphoesterase" evidence="4">
    <location>
        <begin position="325"/>
        <end position="540"/>
    </location>
</feature>
<organism evidence="5 6">
    <name type="scientific">[Candida] railenensis</name>
    <dbReference type="NCBI Taxonomy" id="45579"/>
    <lineage>
        <taxon>Eukaryota</taxon>
        <taxon>Fungi</taxon>
        <taxon>Dikarya</taxon>
        <taxon>Ascomycota</taxon>
        <taxon>Saccharomycotina</taxon>
        <taxon>Pichiomycetes</taxon>
        <taxon>Debaryomycetaceae</taxon>
        <taxon>Kurtzmaniella</taxon>
    </lineage>
</organism>
<evidence type="ECO:0000259" key="4">
    <source>
        <dbReference type="Pfam" id="PF00149"/>
    </source>
</evidence>
<dbReference type="EMBL" id="CAKXYY010000014">
    <property type="protein sequence ID" value="CAH2354116.1"/>
    <property type="molecule type" value="Genomic_DNA"/>
</dbReference>
<dbReference type="CDD" id="cd00842">
    <property type="entry name" value="MPP_ASMase"/>
    <property type="match status" value="1"/>
</dbReference>
<dbReference type="Gene3D" id="3.60.21.10">
    <property type="match status" value="1"/>
</dbReference>
<accession>A0A9P0QSH8</accession>
<dbReference type="AlphaFoldDB" id="A0A9P0QSH8"/>
<evidence type="ECO:0000256" key="2">
    <source>
        <dbReference type="ARBA" id="ARBA00023180"/>
    </source>
</evidence>
<name>A0A9P0QSH8_9ASCO</name>
<sequence length="705" mass="81050">MKVQFVFSFFLFSTVVFGSTIPGFNSIHKQKNAKRDANLIDTVYNNLPLPDTDWINRHLPNLTNATGNSCAKCKNKLKYAQTLLHQYPEKDHLISLLLYKYCLVSNKNKESKCDNIEFFVTTTSSDSTVKSDYYDGGVNGVTSINFYDNDFLRVIKALNTSSDLDLTYYCYYKNSVCTLPETPDLEKLYNFSSYLPAKPEKALSAPVYNGTRELFNVLHISDFHIQLRYTVGTESNCSSTPCCLPESYNSDLNYNDYNFTEGYSILGNTKKDFEYSFYPDAHYADNGTYIKGDYYDLPKGRGYNAESLPASTFGAYYCDAPEVLLNNTLKHIGSITQDKNFEFAIFTGDLVDHDVIHCDANTTKTAEIKSFHLMKYFLKQIPVYPTLGNHDTFPYGQLTPASMNYNQSYNWNDELMSKLWINNGWLNETKADFLKNHYSGFSTVTSRGLKVIALNSNCYYQKNLWAYVNLTSNYDIFGQWQFLIDELTESESKGQRVWIMSHIPSSDYDALPIQSAIFQKIVERFSPYTIANIFYGHTHRDQFKILYSSNSTDVSSAIQMAWVSQSVTPDVENNPSWRYYEVEDKSFNIINSYNYYTKLNETFTNGGAEPVWNFEYSARDTYDTEGTWPTDAPLNATFWHTYVASKLKNQTDIEFNQLYSNLQYRISPYVPDCANGTKVSDTCRHENWCDVSSFLSYDYVKCSNS</sequence>
<protein>
    <recommendedName>
        <fullName evidence="4">Calcineurin-like phosphoesterase domain-containing protein</fullName>
    </recommendedName>
</protein>
<dbReference type="OrthoDB" id="282973at2759"/>
<reference evidence="5" key="1">
    <citation type="submission" date="2022-03" db="EMBL/GenBank/DDBJ databases">
        <authorList>
            <person name="Legras J.-L."/>
            <person name="Devillers H."/>
            <person name="Grondin C."/>
        </authorList>
    </citation>
    <scope>NUCLEOTIDE SEQUENCE</scope>
    <source>
        <strain evidence="5">CLIB 1423</strain>
    </source>
</reference>